<gene>
    <name evidence="4" type="ORF">ECPE_LOCUS7926</name>
</gene>
<sequence length="399" mass="43815">MEGNRQKGTRERRYRVECVATVPEVDKLQARIQLQSGSCRTDSAGTVICQGIYPSPTIEISQPEWSSRSDHAWSAWTGCSRPCGGGMRSRWRLRGQPSAASLSAVGSNDIGAPEAEREEQSCNTHPCPVLHQAPHLRGAKPAGQDTHEPGKYGLVYAIIAGLCGAALGIAVVLIPYLIYVNRTRKQATKRGRQEQRSSVWRKLNERRLNSERNMPYIWFADTDRSEKAAVKQMLLQRKKANNSLEAATVGPSVERAKTGASRPKETIGDSPSTLQTQASAARPGPHRNASLTRIQALHNDHRGTIKNRNISPLSMNEPIVPWEHTTTERNGLNPAFVDSSPPQPHVDHGRVFNKSPISTYDPTAETVNTITKCPSLFHAQGAVANNPNTQKDEIIYASA</sequence>
<feature type="compositionally biased region" description="Polar residues" evidence="1">
    <location>
        <begin position="269"/>
        <end position="279"/>
    </location>
</feature>
<dbReference type="EMBL" id="UZAN01045281">
    <property type="protein sequence ID" value="VDP82358.1"/>
    <property type="molecule type" value="Genomic_DNA"/>
</dbReference>
<feature type="compositionally biased region" description="Basic and acidic residues" evidence="1">
    <location>
        <begin position="254"/>
        <end position="267"/>
    </location>
</feature>
<keyword evidence="2" id="KW-1133">Transmembrane helix</keyword>
<dbReference type="WBParaSite" id="ECPE_0000794701-mRNA-1">
    <property type="protein sequence ID" value="ECPE_0000794701-mRNA-1"/>
    <property type="gene ID" value="ECPE_0000794701"/>
</dbReference>
<evidence type="ECO:0000256" key="1">
    <source>
        <dbReference type="SAM" id="MobiDB-lite"/>
    </source>
</evidence>
<reference evidence="6" key="1">
    <citation type="submission" date="2016-06" db="UniProtKB">
        <authorList>
            <consortium name="WormBaseParasite"/>
        </authorList>
    </citation>
    <scope>IDENTIFICATION</scope>
</reference>
<evidence type="ECO:0000313" key="6">
    <source>
        <dbReference type="WBParaSite" id="ECPE_0000794701-mRNA-1"/>
    </source>
</evidence>
<dbReference type="SMART" id="SM00209">
    <property type="entry name" value="TSP1"/>
    <property type="match status" value="1"/>
</dbReference>
<dbReference type="InterPro" id="IPR000884">
    <property type="entry name" value="TSP1_rpt"/>
</dbReference>
<name>A0A183ALU1_9TREM</name>
<dbReference type="PROSITE" id="PS50092">
    <property type="entry name" value="TSP1"/>
    <property type="match status" value="1"/>
</dbReference>
<evidence type="ECO:0000313" key="4">
    <source>
        <dbReference type="EMBL" id="VDP82358.1"/>
    </source>
</evidence>
<dbReference type="InterPro" id="IPR057563">
    <property type="entry name" value="Sema5A/B-like_TSP-1"/>
</dbReference>
<dbReference type="AlphaFoldDB" id="A0A183ALU1"/>
<evidence type="ECO:0000256" key="2">
    <source>
        <dbReference type="SAM" id="Phobius"/>
    </source>
</evidence>
<dbReference type="InterPro" id="IPR036383">
    <property type="entry name" value="TSP1_rpt_sf"/>
</dbReference>
<evidence type="ECO:0000259" key="3">
    <source>
        <dbReference type="Pfam" id="PF23260"/>
    </source>
</evidence>
<keyword evidence="2" id="KW-0472">Membrane</keyword>
<protein>
    <submittedName>
        <fullName evidence="6">Thrombospondin type-1 domain-containing protein 1</fullName>
    </submittedName>
</protein>
<evidence type="ECO:0000313" key="5">
    <source>
        <dbReference type="Proteomes" id="UP000272942"/>
    </source>
</evidence>
<organism evidence="6">
    <name type="scientific">Echinostoma caproni</name>
    <dbReference type="NCBI Taxonomy" id="27848"/>
    <lineage>
        <taxon>Eukaryota</taxon>
        <taxon>Metazoa</taxon>
        <taxon>Spiralia</taxon>
        <taxon>Lophotrochozoa</taxon>
        <taxon>Platyhelminthes</taxon>
        <taxon>Trematoda</taxon>
        <taxon>Digenea</taxon>
        <taxon>Plagiorchiida</taxon>
        <taxon>Echinostomata</taxon>
        <taxon>Echinostomatoidea</taxon>
        <taxon>Echinostomatidae</taxon>
        <taxon>Echinostoma</taxon>
    </lineage>
</organism>
<reference evidence="4 5" key="2">
    <citation type="submission" date="2018-11" db="EMBL/GenBank/DDBJ databases">
        <authorList>
            <consortium name="Pathogen Informatics"/>
        </authorList>
    </citation>
    <scope>NUCLEOTIDE SEQUENCE [LARGE SCALE GENOMIC DNA]</scope>
    <source>
        <strain evidence="4 5">Egypt</strain>
    </source>
</reference>
<dbReference type="Gene3D" id="2.20.100.10">
    <property type="entry name" value="Thrombospondin type-1 (TSP1) repeat"/>
    <property type="match status" value="1"/>
</dbReference>
<dbReference type="OrthoDB" id="6051778at2759"/>
<feature type="region of interest" description="Disordered" evidence="1">
    <location>
        <begin position="245"/>
        <end position="287"/>
    </location>
</feature>
<dbReference type="SUPFAM" id="SSF82895">
    <property type="entry name" value="TSP-1 type 1 repeat"/>
    <property type="match status" value="1"/>
</dbReference>
<dbReference type="Proteomes" id="UP000272942">
    <property type="component" value="Unassembled WGS sequence"/>
</dbReference>
<keyword evidence="5" id="KW-1185">Reference proteome</keyword>
<dbReference type="Pfam" id="PF23260">
    <property type="entry name" value="TSP1_2"/>
    <property type="match status" value="1"/>
</dbReference>
<accession>A0A183ALU1</accession>
<keyword evidence="2" id="KW-0812">Transmembrane</keyword>
<feature type="transmembrane region" description="Helical" evidence="2">
    <location>
        <begin position="154"/>
        <end position="180"/>
    </location>
</feature>
<proteinExistence type="predicted"/>
<feature type="domain" description="Sema5A/B-like TSP-1 type 1" evidence="3">
    <location>
        <begin position="2"/>
        <end position="46"/>
    </location>
</feature>